<sequence>MAHSKRNTSLAFFTSYERSLLKTTWGSQSTRLTRDSFLPFASCQLCLLPSRDPVACAAEGHVFCRECAMANLLAQRKEIKRLEREYERRRRDEAEQGVVDDEEARERAVQEFERVQMGLDAKVGEGRRIVGRKGGKVVVEEEDGGKGEVRGTKRKFELDEEELLSVAKEERERAKKAVLDEKHTDERQKEAARSKLPSFWVASQTPSSNESNQLHDVPETLKLNPLCPGSNEDAPHEYSLKTLVTLRFAEEKDGKTGEAVRSCPSCRKALSNATKAMLAKPCGHVMCKPCVEKFMKPDTRPDAHNPDAELDVLRCYVCEDDLTDRKKAKKDGKNGKENKKEKIQPGVVEMSSDGTGFAGGGKNIAKKRGVAFQC</sequence>
<dbReference type="EMBL" id="ML991806">
    <property type="protein sequence ID" value="KAF2233512.1"/>
    <property type="molecule type" value="Genomic_DNA"/>
</dbReference>
<protein>
    <recommendedName>
        <fullName evidence="8">RING-type domain-containing protein</fullName>
    </recommendedName>
</protein>
<evidence type="ECO:0000259" key="8">
    <source>
        <dbReference type="PROSITE" id="PS50089"/>
    </source>
</evidence>
<evidence type="ECO:0000313" key="10">
    <source>
        <dbReference type="Proteomes" id="UP000800092"/>
    </source>
</evidence>
<feature type="region of interest" description="Disordered" evidence="7">
    <location>
        <begin position="327"/>
        <end position="360"/>
    </location>
</feature>
<feature type="region of interest" description="Disordered" evidence="7">
    <location>
        <begin position="176"/>
        <end position="214"/>
    </location>
</feature>
<dbReference type="PANTHER" id="PTHR13063:SF10">
    <property type="entry name" value="NITRIC OXIDE SYNTHASE-INTERACTING PROTEIN"/>
    <property type="match status" value="1"/>
</dbReference>
<proteinExistence type="inferred from homology"/>
<feature type="compositionally biased region" description="Polar residues" evidence="7">
    <location>
        <begin position="201"/>
        <end position="214"/>
    </location>
</feature>
<feature type="compositionally biased region" description="Basic and acidic residues" evidence="7">
    <location>
        <begin position="331"/>
        <end position="343"/>
    </location>
</feature>
<evidence type="ECO:0000256" key="2">
    <source>
        <dbReference type="ARBA" id="ARBA00022771"/>
    </source>
</evidence>
<keyword evidence="3" id="KW-0862">Zinc</keyword>
<dbReference type="InterPro" id="IPR001841">
    <property type="entry name" value="Znf_RING"/>
</dbReference>
<keyword evidence="6" id="KW-0175">Coiled coil</keyword>
<dbReference type="InterPro" id="IPR027370">
    <property type="entry name" value="Znf-RING_euk"/>
</dbReference>
<dbReference type="Pfam" id="PF13445">
    <property type="entry name" value="zf-RING_UBOX"/>
    <property type="match status" value="1"/>
</dbReference>
<dbReference type="OrthoDB" id="116827at2759"/>
<comment type="similarity">
    <text evidence="4">Belongs to the NOSIP family.</text>
</comment>
<dbReference type="PANTHER" id="PTHR13063">
    <property type="entry name" value="ENOS INTERACTING PROTEIN"/>
    <property type="match status" value="1"/>
</dbReference>
<evidence type="ECO:0000256" key="6">
    <source>
        <dbReference type="SAM" id="Coils"/>
    </source>
</evidence>
<keyword evidence="10" id="KW-1185">Reference proteome</keyword>
<feature type="compositionally biased region" description="Basic and acidic residues" evidence="7">
    <location>
        <begin position="176"/>
        <end position="193"/>
    </location>
</feature>
<name>A0A6A6H668_VIRVR</name>
<dbReference type="GO" id="GO:0005634">
    <property type="term" value="C:nucleus"/>
    <property type="evidence" value="ECO:0007669"/>
    <property type="project" value="UniProtKB-SubCell"/>
</dbReference>
<dbReference type="AlphaFoldDB" id="A0A6A6H668"/>
<keyword evidence="4" id="KW-0539">Nucleus</keyword>
<evidence type="ECO:0000313" key="9">
    <source>
        <dbReference type="EMBL" id="KAF2233512.1"/>
    </source>
</evidence>
<keyword evidence="1" id="KW-0479">Metal-binding</keyword>
<dbReference type="InterPro" id="IPR018957">
    <property type="entry name" value="Znf_C3HC4_RING-type"/>
</dbReference>
<comment type="subcellular location">
    <subcellularLocation>
        <location evidence="4">Nucleus</location>
    </subcellularLocation>
</comment>
<evidence type="ECO:0000256" key="7">
    <source>
        <dbReference type="SAM" id="MobiDB-lite"/>
    </source>
</evidence>
<evidence type="ECO:0000256" key="3">
    <source>
        <dbReference type="ARBA" id="ARBA00022833"/>
    </source>
</evidence>
<evidence type="ECO:0000256" key="5">
    <source>
        <dbReference type="PROSITE-ProRule" id="PRU00175"/>
    </source>
</evidence>
<organism evidence="9 10">
    <name type="scientific">Viridothelium virens</name>
    <name type="common">Speckled blister lichen</name>
    <name type="synonym">Trypethelium virens</name>
    <dbReference type="NCBI Taxonomy" id="1048519"/>
    <lineage>
        <taxon>Eukaryota</taxon>
        <taxon>Fungi</taxon>
        <taxon>Dikarya</taxon>
        <taxon>Ascomycota</taxon>
        <taxon>Pezizomycotina</taxon>
        <taxon>Dothideomycetes</taxon>
        <taxon>Dothideomycetes incertae sedis</taxon>
        <taxon>Trypetheliales</taxon>
        <taxon>Trypetheliaceae</taxon>
        <taxon>Viridothelium</taxon>
    </lineage>
</organism>
<dbReference type="SUPFAM" id="SSF57850">
    <property type="entry name" value="RING/U-box"/>
    <property type="match status" value="1"/>
</dbReference>
<keyword evidence="2 5" id="KW-0863">Zinc-finger</keyword>
<dbReference type="InterPro" id="IPR016818">
    <property type="entry name" value="NOSIP"/>
</dbReference>
<dbReference type="PIRSF" id="PIRSF023577">
    <property type="entry name" value="ENOS_interacting"/>
    <property type="match status" value="1"/>
</dbReference>
<evidence type="ECO:0000256" key="4">
    <source>
        <dbReference type="PIRNR" id="PIRNR023577"/>
    </source>
</evidence>
<dbReference type="Gene3D" id="3.30.40.10">
    <property type="entry name" value="Zinc/RING finger domain, C3HC4 (zinc finger)"/>
    <property type="match status" value="2"/>
</dbReference>
<dbReference type="FunFam" id="3.30.40.10:FF:000673">
    <property type="entry name" value="RING finger domain protein, putative"/>
    <property type="match status" value="1"/>
</dbReference>
<dbReference type="GO" id="GO:0008270">
    <property type="term" value="F:zinc ion binding"/>
    <property type="evidence" value="ECO:0007669"/>
    <property type="project" value="UniProtKB-KW"/>
</dbReference>
<dbReference type="Pfam" id="PF00097">
    <property type="entry name" value="zf-C3HC4"/>
    <property type="match status" value="1"/>
</dbReference>
<feature type="domain" description="RING-type" evidence="8">
    <location>
        <begin position="263"/>
        <end position="319"/>
    </location>
</feature>
<dbReference type="Proteomes" id="UP000800092">
    <property type="component" value="Unassembled WGS sequence"/>
</dbReference>
<accession>A0A6A6H668</accession>
<reference evidence="9" key="1">
    <citation type="journal article" date="2020" name="Stud. Mycol.">
        <title>101 Dothideomycetes genomes: a test case for predicting lifestyles and emergence of pathogens.</title>
        <authorList>
            <person name="Haridas S."/>
            <person name="Albert R."/>
            <person name="Binder M."/>
            <person name="Bloem J."/>
            <person name="Labutti K."/>
            <person name="Salamov A."/>
            <person name="Andreopoulos B."/>
            <person name="Baker S."/>
            <person name="Barry K."/>
            <person name="Bills G."/>
            <person name="Bluhm B."/>
            <person name="Cannon C."/>
            <person name="Castanera R."/>
            <person name="Culley D."/>
            <person name="Daum C."/>
            <person name="Ezra D."/>
            <person name="Gonzalez J."/>
            <person name="Henrissat B."/>
            <person name="Kuo A."/>
            <person name="Liang C."/>
            <person name="Lipzen A."/>
            <person name="Lutzoni F."/>
            <person name="Magnuson J."/>
            <person name="Mondo S."/>
            <person name="Nolan M."/>
            <person name="Ohm R."/>
            <person name="Pangilinan J."/>
            <person name="Park H.-J."/>
            <person name="Ramirez L."/>
            <person name="Alfaro M."/>
            <person name="Sun H."/>
            <person name="Tritt A."/>
            <person name="Yoshinaga Y."/>
            <person name="Zwiers L.-H."/>
            <person name="Turgeon B."/>
            <person name="Goodwin S."/>
            <person name="Spatafora J."/>
            <person name="Crous P."/>
            <person name="Grigoriev I."/>
        </authorList>
    </citation>
    <scope>NUCLEOTIDE SEQUENCE</scope>
    <source>
        <strain evidence="9">Tuck. ex Michener</strain>
    </source>
</reference>
<dbReference type="PROSITE" id="PS50089">
    <property type="entry name" value="ZF_RING_2"/>
    <property type="match status" value="1"/>
</dbReference>
<feature type="coiled-coil region" evidence="6">
    <location>
        <begin position="65"/>
        <end position="96"/>
    </location>
</feature>
<evidence type="ECO:0000256" key="1">
    <source>
        <dbReference type="ARBA" id="ARBA00022723"/>
    </source>
</evidence>
<dbReference type="InterPro" id="IPR013083">
    <property type="entry name" value="Znf_RING/FYVE/PHD"/>
</dbReference>
<gene>
    <name evidence="9" type="ORF">EV356DRAFT_567968</name>
</gene>
<dbReference type="InterPro" id="IPR017907">
    <property type="entry name" value="Znf_RING_CS"/>
</dbReference>
<dbReference type="GO" id="GO:0061630">
    <property type="term" value="F:ubiquitin protein ligase activity"/>
    <property type="evidence" value="ECO:0007669"/>
    <property type="project" value="InterPro"/>
</dbReference>
<dbReference type="PROSITE" id="PS00518">
    <property type="entry name" value="ZF_RING_1"/>
    <property type="match status" value="1"/>
</dbReference>